<name>A0ABW9HXH4_9ACTN</name>
<feature type="region of interest" description="Disordered" evidence="1">
    <location>
        <begin position="86"/>
        <end position="105"/>
    </location>
</feature>
<feature type="region of interest" description="Disordered" evidence="1">
    <location>
        <begin position="1"/>
        <end position="33"/>
    </location>
</feature>
<dbReference type="Proteomes" id="UP001631957">
    <property type="component" value="Unassembled WGS sequence"/>
</dbReference>
<evidence type="ECO:0000256" key="1">
    <source>
        <dbReference type="SAM" id="MobiDB-lite"/>
    </source>
</evidence>
<reference evidence="2 3" key="1">
    <citation type="submission" date="2024-12" db="EMBL/GenBank/DDBJ databases">
        <title>Forecasting of Potato common scab and diversities of Pathogenic streptomyces spp. in china.</title>
        <authorList>
            <person name="Handique U."/>
            <person name="Wu J."/>
        </authorList>
    </citation>
    <scope>NUCLEOTIDE SEQUENCE [LARGE SCALE GENOMIC DNA]</scope>
    <source>
        <strain evidence="2 3">ZRIMU1530</strain>
    </source>
</reference>
<protein>
    <recommendedName>
        <fullName evidence="4">Transposase</fullName>
    </recommendedName>
</protein>
<dbReference type="RefSeq" id="WP_006379127.1">
    <property type="nucleotide sequence ID" value="NZ_JBJVNI010000017.1"/>
</dbReference>
<feature type="compositionally biased region" description="Basic and acidic residues" evidence="1">
    <location>
        <begin position="93"/>
        <end position="105"/>
    </location>
</feature>
<evidence type="ECO:0008006" key="4">
    <source>
        <dbReference type="Google" id="ProtNLM"/>
    </source>
</evidence>
<evidence type="ECO:0000313" key="2">
    <source>
        <dbReference type="EMBL" id="MFM9612817.1"/>
    </source>
</evidence>
<keyword evidence="3" id="KW-1185">Reference proteome</keyword>
<dbReference type="GeneID" id="97406702"/>
<organism evidence="2 3">
    <name type="scientific">Streptomyces niveiscabiei</name>
    <dbReference type="NCBI Taxonomy" id="164115"/>
    <lineage>
        <taxon>Bacteria</taxon>
        <taxon>Bacillati</taxon>
        <taxon>Actinomycetota</taxon>
        <taxon>Actinomycetes</taxon>
        <taxon>Kitasatosporales</taxon>
        <taxon>Streptomycetaceae</taxon>
        <taxon>Streptomyces</taxon>
    </lineage>
</organism>
<sequence length="105" mass="11249">MATALPAGPTTGSPHDVSFTPRDGEVFTSHHGPANDEKLVELLVAALVTECSTPGESDLPHGLCGDKADHQPHSYISGSLGEFRLPYAPEIQQRPHPDTKEQTRP</sequence>
<dbReference type="EMBL" id="JBJVNI010000017">
    <property type="protein sequence ID" value="MFM9612817.1"/>
    <property type="molecule type" value="Genomic_DNA"/>
</dbReference>
<accession>A0ABW9HXH4</accession>
<proteinExistence type="predicted"/>
<comment type="caution">
    <text evidence="2">The sequence shown here is derived from an EMBL/GenBank/DDBJ whole genome shotgun (WGS) entry which is preliminary data.</text>
</comment>
<gene>
    <name evidence="2" type="ORF">ACKI18_29455</name>
</gene>
<evidence type="ECO:0000313" key="3">
    <source>
        <dbReference type="Proteomes" id="UP001631957"/>
    </source>
</evidence>